<accession>W6A7M5</accession>
<keyword evidence="3" id="KW-1185">Reference proteome</keyword>
<dbReference type="OrthoDB" id="389080at2"/>
<dbReference type="eggNOG" id="COG1277">
    <property type="taxonomic scope" value="Bacteria"/>
</dbReference>
<feature type="transmembrane region" description="Helical" evidence="1">
    <location>
        <begin position="58"/>
        <end position="81"/>
    </location>
</feature>
<feature type="transmembrane region" description="Helical" evidence="1">
    <location>
        <begin position="102"/>
        <end position="125"/>
    </location>
</feature>
<evidence type="ECO:0000256" key="1">
    <source>
        <dbReference type="SAM" id="Phobius"/>
    </source>
</evidence>
<keyword evidence="1" id="KW-0472">Membrane</keyword>
<dbReference type="EMBL" id="CP006681">
    <property type="protein sequence ID" value="AHI52987.1"/>
    <property type="molecule type" value="Genomic_DNA"/>
</dbReference>
<feature type="transmembrane region" description="Helical" evidence="1">
    <location>
        <begin position="25"/>
        <end position="46"/>
    </location>
</feature>
<feature type="transmembrane region" description="Helical" evidence="1">
    <location>
        <begin position="145"/>
        <end position="169"/>
    </location>
</feature>
<keyword evidence="1" id="KW-1133">Transmembrane helix</keyword>
<sequence length="578" mass="68582">MNTTKITSGIIFKYQVKTLFGDKSFIVMTLISLFFTLALSIAVIFIKTTDIKIVIFNYYVLIHTFVIIIINVLKMISFFFNQKREDKTINIIVTQELKRTKLFFITMLVIFTLNSMLFISNFIILNIFNYFSELKIDLTFLRVTLVYLIYSMLILFFLESFIIFLLFTFSTQITTIIMTLIMSFGFISSLPYQFLTTSEQSKQLTFISPQQVSTVQKVEDIYDAIDLQKYVKSKKIAYPNLSYYINNSFLNEKNMFRSDEFSSSTNILKRIDIWKNLGIINNSPVELNFKARIASVRLDSDLKTWSINDVVEVKANLENTFISNDQLEILINEKNENFEILLELQQFTNEIMTYFNSFQRQFYNLFDDFIFLEEGNVENYIKNETKNEVKTLETEYLKDIYQNSFVTLNGLTLRNSEIMPIVEKQMDQGGFFNPLMLSIRILENYFIKYTSNYILSSTYRIETNSADWIAYKKSRDFYNIFFQINFMSNVLNNYTYYAGFSYQDIWFEPDYKSNISFKKQENMFLPYTTYTFKVENQIIRGDSYNNFIPVYFYLIIQAGFALILYCISHYKFKKMDLN</sequence>
<keyword evidence="1" id="KW-0812">Transmembrane</keyword>
<name>W6A7M5_9MOLU</name>
<dbReference type="PATRIC" id="fig|1276246.3.peg.645"/>
<dbReference type="Proteomes" id="UP000019267">
    <property type="component" value="Chromosome"/>
</dbReference>
<dbReference type="AlphaFoldDB" id="W6A7M5"/>
<organism evidence="2 3">
    <name type="scientific">Spiroplasma culicicola AES-1</name>
    <dbReference type="NCBI Taxonomy" id="1276246"/>
    <lineage>
        <taxon>Bacteria</taxon>
        <taxon>Bacillati</taxon>
        <taxon>Mycoplasmatota</taxon>
        <taxon>Mollicutes</taxon>
        <taxon>Entomoplasmatales</taxon>
        <taxon>Spiroplasmataceae</taxon>
        <taxon>Spiroplasma</taxon>
    </lineage>
</organism>
<reference evidence="2 3" key="1">
    <citation type="journal article" date="2014" name="Genome Biol. Evol.">
        <title>Molecular evolution of the substrate utilization strategies and putative virulence factors in mosquito-associated Spiroplasma species.</title>
        <authorList>
            <person name="Chang T.H."/>
            <person name="Lo W.S."/>
            <person name="Ku C."/>
            <person name="Chen L.L."/>
            <person name="Kuo C.H."/>
        </authorList>
    </citation>
    <scope>NUCLEOTIDE SEQUENCE [LARGE SCALE GENOMIC DNA]</scope>
    <source>
        <strain evidence="2">AES-1</strain>
    </source>
</reference>
<proteinExistence type="predicted"/>
<dbReference type="KEGG" id="scq:SCULI_v1c06460"/>
<dbReference type="HOGENOM" id="CLU_032293_0_0_14"/>
<dbReference type="STRING" id="1276246.SCULI_v1c06460"/>
<gene>
    <name evidence="2" type="ORF">SCULI_v1c06460</name>
</gene>
<dbReference type="RefSeq" id="WP_038648083.1">
    <property type="nucleotide sequence ID" value="NZ_CP006681.1"/>
</dbReference>
<evidence type="ECO:0000313" key="3">
    <source>
        <dbReference type="Proteomes" id="UP000019267"/>
    </source>
</evidence>
<protein>
    <submittedName>
        <fullName evidence="2">Uncharacterized protein</fullName>
    </submittedName>
</protein>
<feature type="transmembrane region" description="Helical" evidence="1">
    <location>
        <begin position="176"/>
        <end position="195"/>
    </location>
</feature>
<evidence type="ECO:0000313" key="2">
    <source>
        <dbReference type="EMBL" id="AHI52987.1"/>
    </source>
</evidence>
<feature type="transmembrane region" description="Helical" evidence="1">
    <location>
        <begin position="550"/>
        <end position="567"/>
    </location>
</feature>